<organism evidence="4 5">
    <name type="scientific">Operophtera brumata</name>
    <name type="common">Winter moth</name>
    <name type="synonym">Phalaena brumata</name>
    <dbReference type="NCBI Taxonomy" id="104452"/>
    <lineage>
        <taxon>Eukaryota</taxon>
        <taxon>Metazoa</taxon>
        <taxon>Ecdysozoa</taxon>
        <taxon>Arthropoda</taxon>
        <taxon>Hexapoda</taxon>
        <taxon>Insecta</taxon>
        <taxon>Pterygota</taxon>
        <taxon>Neoptera</taxon>
        <taxon>Endopterygota</taxon>
        <taxon>Lepidoptera</taxon>
        <taxon>Glossata</taxon>
        <taxon>Ditrysia</taxon>
        <taxon>Geometroidea</taxon>
        <taxon>Geometridae</taxon>
        <taxon>Larentiinae</taxon>
        <taxon>Operophtera</taxon>
    </lineage>
</organism>
<accession>A0A0L7L2B5</accession>
<evidence type="ECO:0000256" key="2">
    <source>
        <dbReference type="SAM" id="MobiDB-lite"/>
    </source>
</evidence>
<dbReference type="InterPro" id="IPR013162">
    <property type="entry name" value="CD80_C2-set"/>
</dbReference>
<evidence type="ECO:0000313" key="5">
    <source>
        <dbReference type="Proteomes" id="UP000037510"/>
    </source>
</evidence>
<keyword evidence="1" id="KW-1015">Disulfide bond</keyword>
<dbReference type="Gene3D" id="2.60.40.10">
    <property type="entry name" value="Immunoglobulins"/>
    <property type="match status" value="1"/>
</dbReference>
<name>A0A0L7L2B5_OPEBR</name>
<dbReference type="STRING" id="104452.A0A0L7L2B5"/>
<dbReference type="InterPro" id="IPR013783">
    <property type="entry name" value="Ig-like_fold"/>
</dbReference>
<proteinExistence type="predicted"/>
<dbReference type="Pfam" id="PF08205">
    <property type="entry name" value="C2-set_2"/>
    <property type="match status" value="1"/>
</dbReference>
<keyword evidence="5" id="KW-1185">Reference proteome</keyword>
<gene>
    <name evidence="4" type="ORF">OBRU01_16593</name>
</gene>
<feature type="non-terminal residue" evidence="4">
    <location>
        <position position="290"/>
    </location>
</feature>
<dbReference type="PANTHER" id="PTHR21261:SF5">
    <property type="entry name" value="BEATEN PATH VA, ISOFORM A-RELATED"/>
    <property type="match status" value="1"/>
</dbReference>
<feature type="region of interest" description="Disordered" evidence="2">
    <location>
        <begin position="271"/>
        <end position="290"/>
    </location>
</feature>
<protein>
    <submittedName>
        <fullName evidence="4">Beat-IIIc, isoform B</fullName>
    </submittedName>
</protein>
<dbReference type="InterPro" id="IPR007110">
    <property type="entry name" value="Ig-like_dom"/>
</dbReference>
<dbReference type="PANTHER" id="PTHR21261">
    <property type="entry name" value="BEAT PROTEIN"/>
    <property type="match status" value="1"/>
</dbReference>
<feature type="domain" description="Ig-like" evidence="3">
    <location>
        <begin position="110"/>
        <end position="187"/>
    </location>
</feature>
<feature type="compositionally biased region" description="Basic and acidic residues" evidence="2">
    <location>
        <begin position="271"/>
        <end position="281"/>
    </location>
</feature>
<dbReference type="PROSITE" id="PS50835">
    <property type="entry name" value="IG_LIKE"/>
    <property type="match status" value="1"/>
</dbReference>
<sequence length="290" mass="32135">MLVDSRAEALCPNQFATTSLKRIYNNLEIARLAYTESRAAGHARGAVVPLAAGPGRRAVLRQVVQGRQGVLPTRAKRRRAEEEVPAARSSCRGEGHMLLDLHIPGHVPLGTRAALSCRWQLDPADVLYSVKWYKDGKEFFRHVPRDVELRRKFPLPGVDIETGGRYRCEVSGEGPLFPTVSEHADMTVVVNCTSGHSRPPTELAWYLNGEPQPDLAPTQYTANGLVTTSLVLDVVVSEIHFKSNVLKAKCLATISPIYWKITEESAALDSSRAHEHLDKRNTTLNKDQVQ</sequence>
<evidence type="ECO:0000313" key="4">
    <source>
        <dbReference type="EMBL" id="KOB69638.1"/>
    </source>
</evidence>
<dbReference type="InterPro" id="IPR036179">
    <property type="entry name" value="Ig-like_dom_sf"/>
</dbReference>
<dbReference type="EMBL" id="JTDY01003386">
    <property type="protein sequence ID" value="KOB69638.1"/>
    <property type="molecule type" value="Genomic_DNA"/>
</dbReference>
<comment type="caution">
    <text evidence="4">The sequence shown here is derived from an EMBL/GenBank/DDBJ whole genome shotgun (WGS) entry which is preliminary data.</text>
</comment>
<dbReference type="AlphaFoldDB" id="A0A0L7L2B5"/>
<dbReference type="Proteomes" id="UP000037510">
    <property type="component" value="Unassembled WGS sequence"/>
</dbReference>
<dbReference type="SUPFAM" id="SSF48726">
    <property type="entry name" value="Immunoglobulin"/>
    <property type="match status" value="2"/>
</dbReference>
<evidence type="ECO:0000259" key="3">
    <source>
        <dbReference type="PROSITE" id="PS50835"/>
    </source>
</evidence>
<reference evidence="4 5" key="1">
    <citation type="journal article" date="2015" name="Genome Biol. Evol.">
        <title>The genome of winter moth (Operophtera brumata) provides a genomic perspective on sexual dimorphism and phenology.</title>
        <authorList>
            <person name="Derks M.F."/>
            <person name="Smit S."/>
            <person name="Salis L."/>
            <person name="Schijlen E."/>
            <person name="Bossers A."/>
            <person name="Mateman C."/>
            <person name="Pijl A.S."/>
            <person name="de Ridder D."/>
            <person name="Groenen M.A."/>
            <person name="Visser M.E."/>
            <person name="Megens H.J."/>
        </authorList>
    </citation>
    <scope>NUCLEOTIDE SEQUENCE [LARGE SCALE GENOMIC DNA]</scope>
    <source>
        <strain evidence="4">WM2013NL</strain>
        <tissue evidence="4">Head and thorax</tissue>
    </source>
</reference>
<evidence type="ECO:0000256" key="1">
    <source>
        <dbReference type="ARBA" id="ARBA00023157"/>
    </source>
</evidence>